<evidence type="ECO:0000313" key="1">
    <source>
        <dbReference type="EMBL" id="SIS43184.1"/>
    </source>
</evidence>
<accession>A0A1N7J1N4</accession>
<dbReference type="RefSeq" id="WP_076523255.1">
    <property type="nucleotide sequence ID" value="NZ_CP048103.1"/>
</dbReference>
<name>A0A1N7J1N4_9BACL</name>
<dbReference type="Proteomes" id="UP000186795">
    <property type="component" value="Unassembled WGS sequence"/>
</dbReference>
<dbReference type="OrthoDB" id="2988973at2"/>
<keyword evidence="2" id="KW-1185">Reference proteome</keyword>
<proteinExistence type="predicted"/>
<dbReference type="EMBL" id="FTOD01000001">
    <property type="protein sequence ID" value="SIS43184.1"/>
    <property type="molecule type" value="Genomic_DNA"/>
</dbReference>
<reference evidence="2" key="1">
    <citation type="submission" date="2017-01" db="EMBL/GenBank/DDBJ databases">
        <authorList>
            <person name="Varghese N."/>
            <person name="Submissions S."/>
        </authorList>
    </citation>
    <scope>NUCLEOTIDE SEQUENCE [LARGE SCALE GENOMIC DNA]</scope>
    <source>
        <strain evidence="2">DSM 45196</strain>
    </source>
</reference>
<sequence length="103" mass="12224">MSRKKVFYTDLARTVNRILGRKALSVERIVRTVDEAKRIRQTRGVFVLVQYLTTLSERLFTPAEVEKLRESPKKREYTDRMLDLMVHEQVVTPTEARMLKRMV</sequence>
<evidence type="ECO:0000313" key="2">
    <source>
        <dbReference type="Proteomes" id="UP000186795"/>
    </source>
</evidence>
<organism evidence="1 2">
    <name type="scientific">Kroppenstedtia eburnea</name>
    <dbReference type="NCBI Taxonomy" id="714067"/>
    <lineage>
        <taxon>Bacteria</taxon>
        <taxon>Bacillati</taxon>
        <taxon>Bacillota</taxon>
        <taxon>Bacilli</taxon>
        <taxon>Bacillales</taxon>
        <taxon>Thermoactinomycetaceae</taxon>
        <taxon>Kroppenstedtia</taxon>
    </lineage>
</organism>
<protein>
    <submittedName>
        <fullName evidence="1">Uncharacterized protein</fullName>
    </submittedName>
</protein>
<gene>
    <name evidence="1" type="ORF">SAMN05421790_101615</name>
</gene>
<dbReference type="AlphaFoldDB" id="A0A1N7J1N4"/>